<dbReference type="NCBIfam" id="TIGR00342">
    <property type="entry name" value="tRNA uracil 4-sulfurtransferase ThiI"/>
    <property type="match status" value="1"/>
</dbReference>
<dbReference type="Gene3D" id="3.40.50.620">
    <property type="entry name" value="HUPs"/>
    <property type="match status" value="1"/>
</dbReference>
<name>A0ABY6Z001_9BACL</name>
<dbReference type="Pfam" id="PF02568">
    <property type="entry name" value="ThiI"/>
    <property type="match status" value="1"/>
</dbReference>
<keyword evidence="8 9" id="KW-0784">Thiamine biosynthesis</keyword>
<feature type="binding site" evidence="9">
    <location>
        <position position="287"/>
    </location>
    <ligand>
        <name>ATP</name>
        <dbReference type="ChEBI" id="CHEBI:30616"/>
    </ligand>
</feature>
<dbReference type="InterPro" id="IPR020536">
    <property type="entry name" value="ThiI_AANH"/>
</dbReference>
<comment type="catalytic activity">
    <reaction evidence="9">
        <text>[ThiS sulfur-carrier protein]-C-terminal Gly-Gly-AMP + S-sulfanyl-L-cysteinyl-[cysteine desulfurase] + AH2 = [ThiS sulfur-carrier protein]-C-terminal-Gly-aminoethanethioate + L-cysteinyl-[cysteine desulfurase] + A + AMP + 2 H(+)</text>
        <dbReference type="Rhea" id="RHEA:43340"/>
        <dbReference type="Rhea" id="RHEA-COMP:12157"/>
        <dbReference type="Rhea" id="RHEA-COMP:12158"/>
        <dbReference type="Rhea" id="RHEA-COMP:12910"/>
        <dbReference type="Rhea" id="RHEA-COMP:19908"/>
        <dbReference type="ChEBI" id="CHEBI:13193"/>
        <dbReference type="ChEBI" id="CHEBI:15378"/>
        <dbReference type="ChEBI" id="CHEBI:17499"/>
        <dbReference type="ChEBI" id="CHEBI:29950"/>
        <dbReference type="ChEBI" id="CHEBI:61963"/>
        <dbReference type="ChEBI" id="CHEBI:90618"/>
        <dbReference type="ChEBI" id="CHEBI:232372"/>
        <dbReference type="ChEBI" id="CHEBI:456215"/>
    </reaction>
</comment>
<protein>
    <recommendedName>
        <fullName evidence="9">Probable tRNA sulfurtransferase</fullName>
        <ecNumber evidence="9">2.8.1.4</ecNumber>
    </recommendedName>
    <alternativeName>
        <fullName evidence="9">Sulfur carrier protein ThiS sulfurtransferase</fullName>
    </alternativeName>
    <alternativeName>
        <fullName evidence="9">Thiamine biosynthesis protein ThiI</fullName>
    </alternativeName>
    <alternativeName>
        <fullName evidence="9">tRNA 4-thiouridine synthase</fullName>
    </alternativeName>
</protein>
<evidence type="ECO:0000256" key="7">
    <source>
        <dbReference type="ARBA" id="ARBA00022884"/>
    </source>
</evidence>
<gene>
    <name evidence="9 11" type="primary">thiI</name>
    <name evidence="11" type="ORF">NZD86_14770</name>
</gene>
<evidence type="ECO:0000256" key="1">
    <source>
        <dbReference type="ARBA" id="ARBA00004496"/>
    </source>
</evidence>
<comment type="catalytic activity">
    <reaction evidence="9">
        <text>[ThiI sulfur-carrier protein]-S-sulfanyl-L-cysteine + a uridine in tRNA + 2 reduced [2Fe-2S]-[ferredoxin] + ATP + H(+) = [ThiI sulfur-carrier protein]-L-cysteine + a 4-thiouridine in tRNA + 2 oxidized [2Fe-2S]-[ferredoxin] + AMP + diphosphate</text>
        <dbReference type="Rhea" id="RHEA:24176"/>
        <dbReference type="Rhea" id="RHEA-COMP:10000"/>
        <dbReference type="Rhea" id="RHEA-COMP:10001"/>
        <dbReference type="Rhea" id="RHEA-COMP:13337"/>
        <dbReference type="Rhea" id="RHEA-COMP:13338"/>
        <dbReference type="Rhea" id="RHEA-COMP:13339"/>
        <dbReference type="Rhea" id="RHEA-COMP:13340"/>
        <dbReference type="ChEBI" id="CHEBI:15378"/>
        <dbReference type="ChEBI" id="CHEBI:29950"/>
        <dbReference type="ChEBI" id="CHEBI:30616"/>
        <dbReference type="ChEBI" id="CHEBI:33019"/>
        <dbReference type="ChEBI" id="CHEBI:33737"/>
        <dbReference type="ChEBI" id="CHEBI:33738"/>
        <dbReference type="ChEBI" id="CHEBI:61963"/>
        <dbReference type="ChEBI" id="CHEBI:65315"/>
        <dbReference type="ChEBI" id="CHEBI:136798"/>
        <dbReference type="ChEBI" id="CHEBI:456215"/>
        <dbReference type="EC" id="2.8.1.4"/>
    </reaction>
</comment>
<dbReference type="Proteomes" id="UP001164803">
    <property type="component" value="Chromosome"/>
</dbReference>
<dbReference type="SUPFAM" id="SSF52402">
    <property type="entry name" value="Adenine nucleotide alpha hydrolases-like"/>
    <property type="match status" value="1"/>
</dbReference>
<dbReference type="InterPro" id="IPR049961">
    <property type="entry name" value="ThiI_N"/>
</dbReference>
<evidence type="ECO:0000313" key="11">
    <source>
        <dbReference type="EMBL" id="WAH35546.1"/>
    </source>
</evidence>
<accession>A0ABY6Z001</accession>
<keyword evidence="2 9" id="KW-0963">Cytoplasm</keyword>
<dbReference type="PROSITE" id="PS51165">
    <property type="entry name" value="THUMP"/>
    <property type="match status" value="1"/>
</dbReference>
<dbReference type="PANTHER" id="PTHR43209:SF1">
    <property type="entry name" value="TRNA SULFURTRANSFERASE"/>
    <property type="match status" value="1"/>
</dbReference>
<comment type="subcellular location">
    <subcellularLocation>
        <location evidence="1 9">Cytoplasm</location>
    </subcellularLocation>
</comment>
<dbReference type="SUPFAM" id="SSF143437">
    <property type="entry name" value="THUMP domain-like"/>
    <property type="match status" value="1"/>
</dbReference>
<evidence type="ECO:0000313" key="12">
    <source>
        <dbReference type="Proteomes" id="UP001164803"/>
    </source>
</evidence>
<evidence type="ECO:0000256" key="8">
    <source>
        <dbReference type="ARBA" id="ARBA00022977"/>
    </source>
</evidence>
<keyword evidence="6 9" id="KW-0067">ATP-binding</keyword>
<keyword evidence="12" id="KW-1185">Reference proteome</keyword>
<dbReference type="PANTHER" id="PTHR43209">
    <property type="entry name" value="TRNA SULFURTRANSFERASE"/>
    <property type="match status" value="1"/>
</dbReference>
<keyword evidence="4 9" id="KW-0808">Transferase</keyword>
<keyword evidence="5 9" id="KW-0547">Nucleotide-binding</keyword>
<comment type="pathway">
    <text evidence="9">Cofactor biosynthesis; thiamine diphosphate biosynthesis.</text>
</comment>
<evidence type="ECO:0000256" key="4">
    <source>
        <dbReference type="ARBA" id="ARBA00022679"/>
    </source>
</evidence>
<evidence type="ECO:0000256" key="9">
    <source>
        <dbReference type="HAMAP-Rule" id="MF_00021"/>
    </source>
</evidence>
<dbReference type="Gene3D" id="3.30.2130.30">
    <property type="match status" value="1"/>
</dbReference>
<feature type="domain" description="THUMP" evidence="10">
    <location>
        <begin position="59"/>
        <end position="164"/>
    </location>
</feature>
<reference evidence="11" key="1">
    <citation type="submission" date="2022-08" db="EMBL/GenBank/DDBJ databases">
        <title>Alicyclobacillus dauci DSM2870, complete genome.</title>
        <authorList>
            <person name="Wang Q."/>
            <person name="Cai R."/>
            <person name="Wang Z."/>
        </authorList>
    </citation>
    <scope>NUCLEOTIDE SEQUENCE</scope>
    <source>
        <strain evidence="11">DSM 28700</strain>
    </source>
</reference>
<dbReference type="CDD" id="cd11716">
    <property type="entry name" value="THUMP_ThiI"/>
    <property type="match status" value="1"/>
</dbReference>
<dbReference type="InterPro" id="IPR050102">
    <property type="entry name" value="tRNA_sulfurtransferase_ThiI"/>
</dbReference>
<feature type="binding site" evidence="9">
    <location>
        <position position="296"/>
    </location>
    <ligand>
        <name>ATP</name>
        <dbReference type="ChEBI" id="CHEBI:30616"/>
    </ligand>
</feature>
<dbReference type="CDD" id="cd01712">
    <property type="entry name" value="PPase_ThiI"/>
    <property type="match status" value="1"/>
</dbReference>
<sequence>MFDHILIRYGEINTKGNNRTQLERLLQRNVQEVLAPWPEIKVSRISSRILANLHGAPVADVLARLQRVFGISSVSPVAVAPLDIDAITRTAIKIVRQAQAGHRTFKVEVKRGNKRFVMDSLELASHVGGAILEAIPALVVDVHNPDIVVQIDVRDQGVYLYAEKLTGAGGLPLGMSGDVGGLLSGGIDSPVAVWQAMKRGLTVNLVHFHSFPFTSERAQRKVEDLVRTLAEWSHVNLNLHLASVTEIQSAIQQSSPEYLRTILLRRMMFRIATELGHQRGWLALVTGDSLGQVASQTLEGLYVVDEATDLSVIRPLVTEDKLDIIARARAIGTYETSIQPYDDCCSLFAPRRPKTRPTLGEVIEAERKMDIPELVSRAVDTAEQKSIGRTSEIALV</sequence>
<dbReference type="InterPro" id="IPR054173">
    <property type="entry name" value="ThiI_fer"/>
</dbReference>
<dbReference type="InterPro" id="IPR014729">
    <property type="entry name" value="Rossmann-like_a/b/a_fold"/>
</dbReference>
<dbReference type="GO" id="GO:0140741">
    <property type="term" value="F:tRNA-uracil-4 sulfurtransferase activity"/>
    <property type="evidence" value="ECO:0007669"/>
    <property type="project" value="UniProtKB-EC"/>
</dbReference>
<comment type="similarity">
    <text evidence="9">Belongs to the ThiI family.</text>
</comment>
<evidence type="ECO:0000256" key="2">
    <source>
        <dbReference type="ARBA" id="ARBA00022490"/>
    </source>
</evidence>
<dbReference type="SMART" id="SM00981">
    <property type="entry name" value="THUMP"/>
    <property type="match status" value="1"/>
</dbReference>
<feature type="binding site" evidence="9">
    <location>
        <begin position="207"/>
        <end position="208"/>
    </location>
    <ligand>
        <name>ATP</name>
        <dbReference type="ChEBI" id="CHEBI:30616"/>
    </ligand>
</feature>
<dbReference type="EMBL" id="CP104064">
    <property type="protein sequence ID" value="WAH35546.1"/>
    <property type="molecule type" value="Genomic_DNA"/>
</dbReference>
<dbReference type="Pfam" id="PF02926">
    <property type="entry name" value="THUMP"/>
    <property type="match status" value="1"/>
</dbReference>
<dbReference type="HAMAP" id="MF_00021">
    <property type="entry name" value="ThiI"/>
    <property type="match status" value="1"/>
</dbReference>
<feature type="binding site" evidence="9">
    <location>
        <begin position="182"/>
        <end position="183"/>
    </location>
    <ligand>
        <name>ATP</name>
        <dbReference type="ChEBI" id="CHEBI:30616"/>
    </ligand>
</feature>
<organism evidence="11 12">
    <name type="scientific">Alicyclobacillus dauci</name>
    <dbReference type="NCBI Taxonomy" id="1475485"/>
    <lineage>
        <taxon>Bacteria</taxon>
        <taxon>Bacillati</taxon>
        <taxon>Bacillota</taxon>
        <taxon>Bacilli</taxon>
        <taxon>Bacillales</taxon>
        <taxon>Alicyclobacillaceae</taxon>
        <taxon>Alicyclobacillus</taxon>
    </lineage>
</organism>
<dbReference type="Pfam" id="PF22025">
    <property type="entry name" value="ThiI_fer"/>
    <property type="match status" value="1"/>
</dbReference>
<dbReference type="RefSeq" id="WP_268042829.1">
    <property type="nucleotide sequence ID" value="NZ_CP104064.1"/>
</dbReference>
<proteinExistence type="inferred from homology"/>
<keyword evidence="3 9" id="KW-0820">tRNA-binding</keyword>
<dbReference type="InterPro" id="IPR003720">
    <property type="entry name" value="tRNA_STrfase"/>
</dbReference>
<dbReference type="InterPro" id="IPR004114">
    <property type="entry name" value="THUMP_dom"/>
</dbReference>
<evidence type="ECO:0000256" key="6">
    <source>
        <dbReference type="ARBA" id="ARBA00022840"/>
    </source>
</evidence>
<dbReference type="EC" id="2.8.1.4" evidence="9"/>
<evidence type="ECO:0000256" key="5">
    <source>
        <dbReference type="ARBA" id="ARBA00022741"/>
    </source>
</evidence>
<comment type="function">
    <text evidence="9">Catalyzes the ATP-dependent transfer of a sulfur to tRNA to produce 4-thiouridine in position 8 of tRNAs, which functions as a near-UV photosensor. Also catalyzes the transfer of sulfur to the sulfur carrier protein ThiS, forming ThiS-thiocarboxylate. This is a step in the synthesis of thiazole, in the thiamine biosynthesis pathway. The sulfur is donated as persulfide by IscS.</text>
</comment>
<evidence type="ECO:0000259" key="10">
    <source>
        <dbReference type="PROSITE" id="PS51165"/>
    </source>
</evidence>
<dbReference type="InterPro" id="IPR049962">
    <property type="entry name" value="THUMP_ThiI"/>
</dbReference>
<evidence type="ECO:0000256" key="3">
    <source>
        <dbReference type="ARBA" id="ARBA00022555"/>
    </source>
</evidence>
<feature type="binding site" evidence="9">
    <location>
        <position position="265"/>
    </location>
    <ligand>
        <name>ATP</name>
        <dbReference type="ChEBI" id="CHEBI:30616"/>
    </ligand>
</feature>
<keyword evidence="7 9" id="KW-0694">RNA-binding</keyword>